<reference evidence="2 3" key="1">
    <citation type="submission" date="2024-01" db="EMBL/GenBank/DDBJ databases">
        <title>Genome assemblies of Stephania.</title>
        <authorList>
            <person name="Yang L."/>
        </authorList>
    </citation>
    <scope>NUCLEOTIDE SEQUENCE [LARGE SCALE GENOMIC DNA]</scope>
    <source>
        <strain evidence="2">YNDBR</strain>
        <tissue evidence="2">Leaf</tissue>
    </source>
</reference>
<evidence type="ECO:0000313" key="2">
    <source>
        <dbReference type="EMBL" id="KAK9142737.1"/>
    </source>
</evidence>
<protein>
    <submittedName>
        <fullName evidence="2">Uncharacterized protein</fullName>
    </submittedName>
</protein>
<dbReference type="PANTHER" id="PTHR12642">
    <property type="entry name" value="RIBOSOME BIOGENESIS PROTEIN NSA2 HOMOLOG"/>
    <property type="match status" value="1"/>
</dbReference>
<sequence length="201" mass="23973">MNLLDMCIAFFQHLLCARMDDAFYQAFSMCTSVDIKSILTILFFNRTAMHEESSTRREVDYEVHEGVVPAYLLDRESTTRAKEVMQLCGCRAISLFYGFMLYVLHPFLIRRYFPCKVLSNTLKQKRKEKAGKWEVPLPKVRPVAEDEMFGVIRTGKRKSVFYEVKYFLKHNQLYIISEHFFIYFFSFRTIFAFSFVERYEI</sequence>
<dbReference type="AlphaFoldDB" id="A0AAP0JZ13"/>
<feature type="transmembrane region" description="Helical" evidence="1">
    <location>
        <begin position="84"/>
        <end position="104"/>
    </location>
</feature>
<keyword evidence="3" id="KW-1185">Reference proteome</keyword>
<comment type="caution">
    <text evidence="2">The sequence shown here is derived from an EMBL/GenBank/DDBJ whole genome shotgun (WGS) entry which is preliminary data.</text>
</comment>
<keyword evidence="1" id="KW-0472">Membrane</keyword>
<evidence type="ECO:0000313" key="3">
    <source>
        <dbReference type="Proteomes" id="UP001420932"/>
    </source>
</evidence>
<proteinExistence type="predicted"/>
<dbReference type="InterPro" id="IPR039411">
    <property type="entry name" value="NSA2_fam"/>
</dbReference>
<dbReference type="EMBL" id="JBBNAF010000005">
    <property type="protein sequence ID" value="KAK9142737.1"/>
    <property type="molecule type" value="Genomic_DNA"/>
</dbReference>
<dbReference type="Proteomes" id="UP001420932">
    <property type="component" value="Unassembled WGS sequence"/>
</dbReference>
<feature type="transmembrane region" description="Helical" evidence="1">
    <location>
        <begin position="173"/>
        <end position="196"/>
    </location>
</feature>
<keyword evidence="1" id="KW-0812">Transmembrane</keyword>
<evidence type="ECO:0000256" key="1">
    <source>
        <dbReference type="SAM" id="Phobius"/>
    </source>
</evidence>
<keyword evidence="1" id="KW-1133">Transmembrane helix</keyword>
<organism evidence="2 3">
    <name type="scientific">Stephania yunnanensis</name>
    <dbReference type="NCBI Taxonomy" id="152371"/>
    <lineage>
        <taxon>Eukaryota</taxon>
        <taxon>Viridiplantae</taxon>
        <taxon>Streptophyta</taxon>
        <taxon>Embryophyta</taxon>
        <taxon>Tracheophyta</taxon>
        <taxon>Spermatophyta</taxon>
        <taxon>Magnoliopsida</taxon>
        <taxon>Ranunculales</taxon>
        <taxon>Menispermaceae</taxon>
        <taxon>Menispermoideae</taxon>
        <taxon>Cissampelideae</taxon>
        <taxon>Stephania</taxon>
    </lineage>
</organism>
<accession>A0AAP0JZ13</accession>
<name>A0AAP0JZ13_9MAGN</name>
<gene>
    <name evidence="2" type="ORF">Syun_012137</name>
</gene>